<feature type="signal peptide" evidence="8">
    <location>
        <begin position="1"/>
        <end position="28"/>
    </location>
</feature>
<dbReference type="PANTHER" id="PTHR45708">
    <property type="entry name" value="ENDOCHITINASE"/>
    <property type="match status" value="1"/>
</dbReference>
<name>A0ABV6MYZ5_9PSEU</name>
<evidence type="ECO:0000256" key="6">
    <source>
        <dbReference type="RuleBase" id="RU000489"/>
    </source>
</evidence>
<evidence type="ECO:0000313" key="12">
    <source>
        <dbReference type="Proteomes" id="UP001589810"/>
    </source>
</evidence>
<dbReference type="InterPro" id="IPR013783">
    <property type="entry name" value="Ig-like_fold"/>
</dbReference>
<dbReference type="InterPro" id="IPR003305">
    <property type="entry name" value="CenC_carb-bd"/>
</dbReference>
<dbReference type="InterPro" id="IPR017853">
    <property type="entry name" value="GH"/>
</dbReference>
<keyword evidence="5" id="KW-0624">Polysaccharide degradation</keyword>
<dbReference type="Gene3D" id="2.60.40.10">
    <property type="entry name" value="Immunoglobulins"/>
    <property type="match status" value="1"/>
</dbReference>
<evidence type="ECO:0000256" key="2">
    <source>
        <dbReference type="ARBA" id="ARBA00012729"/>
    </source>
</evidence>
<evidence type="ECO:0000313" key="11">
    <source>
        <dbReference type="EMBL" id="MFC0545540.1"/>
    </source>
</evidence>
<dbReference type="InterPro" id="IPR036116">
    <property type="entry name" value="FN3_sf"/>
</dbReference>
<dbReference type="SMART" id="SM00060">
    <property type="entry name" value="FN3"/>
    <property type="match status" value="1"/>
</dbReference>
<dbReference type="InterPro" id="IPR008979">
    <property type="entry name" value="Galactose-bd-like_sf"/>
</dbReference>
<dbReference type="SUPFAM" id="SSF49785">
    <property type="entry name" value="Galactose-binding domain-like"/>
    <property type="match status" value="1"/>
</dbReference>
<protein>
    <recommendedName>
        <fullName evidence="2">chitinase</fullName>
        <ecNumber evidence="2">3.2.1.14</ecNumber>
    </recommendedName>
</protein>
<dbReference type="PRINTS" id="PR00014">
    <property type="entry name" value="FNTYPEIII"/>
</dbReference>
<dbReference type="CDD" id="cd00063">
    <property type="entry name" value="FN3"/>
    <property type="match status" value="1"/>
</dbReference>
<accession>A0ABV6MYZ5</accession>
<dbReference type="EMBL" id="JBHLUD010000009">
    <property type="protein sequence ID" value="MFC0545540.1"/>
    <property type="molecule type" value="Genomic_DNA"/>
</dbReference>
<evidence type="ECO:0000256" key="5">
    <source>
        <dbReference type="ARBA" id="ARBA00023326"/>
    </source>
</evidence>
<dbReference type="InterPro" id="IPR001223">
    <property type="entry name" value="Glyco_hydro18_cat"/>
</dbReference>
<evidence type="ECO:0000259" key="9">
    <source>
        <dbReference type="PROSITE" id="PS50853"/>
    </source>
</evidence>
<dbReference type="Pfam" id="PF00041">
    <property type="entry name" value="fn3"/>
    <property type="match status" value="1"/>
</dbReference>
<dbReference type="RefSeq" id="WP_273934372.1">
    <property type="nucleotide sequence ID" value="NZ_CP097263.1"/>
</dbReference>
<dbReference type="InterPro" id="IPR011583">
    <property type="entry name" value="Chitinase_II/V-like_cat"/>
</dbReference>
<dbReference type="EC" id="3.2.1.14" evidence="2"/>
<evidence type="ECO:0000256" key="7">
    <source>
        <dbReference type="SAM" id="MobiDB-lite"/>
    </source>
</evidence>
<proteinExistence type="inferred from homology"/>
<keyword evidence="3 6" id="KW-0378">Hydrolase</keyword>
<feature type="region of interest" description="Disordered" evidence="7">
    <location>
        <begin position="162"/>
        <end position="181"/>
    </location>
</feature>
<dbReference type="Gene3D" id="3.20.20.80">
    <property type="entry name" value="Glycosidases"/>
    <property type="match status" value="1"/>
</dbReference>
<dbReference type="InterPro" id="IPR001579">
    <property type="entry name" value="Glyco_hydro_18_chit_AS"/>
</dbReference>
<dbReference type="Pfam" id="PF02018">
    <property type="entry name" value="CBM_4_9"/>
    <property type="match status" value="1"/>
</dbReference>
<gene>
    <name evidence="11" type="ORF">ACFFH7_28785</name>
</gene>
<dbReference type="InterPro" id="IPR050542">
    <property type="entry name" value="Glycosyl_Hydrlase18_Chitinase"/>
</dbReference>
<dbReference type="Gene3D" id="2.60.120.260">
    <property type="entry name" value="Galactose-binding domain-like"/>
    <property type="match status" value="1"/>
</dbReference>
<evidence type="ECO:0000256" key="1">
    <source>
        <dbReference type="ARBA" id="ARBA00009121"/>
    </source>
</evidence>
<reference evidence="11 12" key="1">
    <citation type="submission" date="2024-09" db="EMBL/GenBank/DDBJ databases">
        <authorList>
            <person name="Sun Q."/>
            <person name="Mori K."/>
        </authorList>
    </citation>
    <scope>NUCLEOTIDE SEQUENCE [LARGE SCALE GENOMIC DNA]</scope>
    <source>
        <strain evidence="11 12">TBRC 1432</strain>
    </source>
</reference>
<feature type="chain" id="PRO_5045179768" description="chitinase" evidence="8">
    <location>
        <begin position="29"/>
        <end position="558"/>
    </location>
</feature>
<dbReference type="InterPro" id="IPR003961">
    <property type="entry name" value="FN3_dom"/>
</dbReference>
<evidence type="ECO:0000256" key="8">
    <source>
        <dbReference type="SAM" id="SignalP"/>
    </source>
</evidence>
<feature type="domain" description="GH18" evidence="10">
    <location>
        <begin position="266"/>
        <end position="558"/>
    </location>
</feature>
<dbReference type="Proteomes" id="UP001589810">
    <property type="component" value="Unassembled WGS sequence"/>
</dbReference>
<dbReference type="PROSITE" id="PS50853">
    <property type="entry name" value="FN3"/>
    <property type="match status" value="1"/>
</dbReference>
<evidence type="ECO:0000256" key="3">
    <source>
        <dbReference type="ARBA" id="ARBA00022801"/>
    </source>
</evidence>
<dbReference type="SUPFAM" id="SSF49265">
    <property type="entry name" value="Fibronectin type III"/>
    <property type="match status" value="1"/>
</dbReference>
<keyword evidence="8" id="KW-0732">Signal</keyword>
<comment type="similarity">
    <text evidence="1">Belongs to the glycosyl hydrolase 18 family. Chitinase class II subfamily.</text>
</comment>
<sequence>MSRKWTRWLVGAVAAATVVLGAAAPASAASNLLANPGFEAGNTSGWTCSGATTVGSPVHSGSYALAATPAGQDYAQCSQRVTVLPNSAYTLSAYVQGSYIYLGATGTGGTDPQTWTVSGSYTQLSTSFTTGASTTSVTVYIHGWYGQPTYYADDFVLSGPGGGGGTPTAPAAPTGLSSPSQTSSSVSLAWTASSGDVSGYNVYQNGSKVASVSGTSYTATGLAASTTYQYAVSAYNSVGESPKSGTISATTKAGGGGNPGGSLPTHVLTGYWQNFYNGAKALKLADVPTTYDLVAVAFADATGTPGAISFTLDSGLSGQLGGYTDAQFTADIATLHSRGQKVILSVGGQNGTISVGDSSAATNFANSAYSIIQRYGFDGIDIDLENGVNATYMGQALHSLGSKVGAGFIVTLAPQTIDMQSTGMAYFQLALNIKDILTIVNMQYYNSGSMNGCDQGVYSQGTENFLTALACIQLQGGLRADQVGLGLPASSSAAGGGYMSPSTVNAGLDCLAKGANCGSFHPSATYPTIRGAMTWSINWDASNGYAFANTVHGHFGSL</sequence>
<dbReference type="PROSITE" id="PS01095">
    <property type="entry name" value="GH18_1"/>
    <property type="match status" value="1"/>
</dbReference>
<keyword evidence="5" id="KW-0119">Carbohydrate metabolism</keyword>
<feature type="compositionally biased region" description="Low complexity" evidence="7">
    <location>
        <begin position="167"/>
        <end position="181"/>
    </location>
</feature>
<dbReference type="SUPFAM" id="SSF51445">
    <property type="entry name" value="(Trans)glycosidases"/>
    <property type="match status" value="1"/>
</dbReference>
<feature type="domain" description="Fibronectin type-III" evidence="9">
    <location>
        <begin position="169"/>
        <end position="254"/>
    </location>
</feature>
<comment type="caution">
    <text evidence="11">The sequence shown here is derived from an EMBL/GenBank/DDBJ whole genome shotgun (WGS) entry which is preliminary data.</text>
</comment>
<organism evidence="11 12">
    <name type="scientific">Kutzneria chonburiensis</name>
    <dbReference type="NCBI Taxonomy" id="1483604"/>
    <lineage>
        <taxon>Bacteria</taxon>
        <taxon>Bacillati</taxon>
        <taxon>Actinomycetota</taxon>
        <taxon>Actinomycetes</taxon>
        <taxon>Pseudonocardiales</taxon>
        <taxon>Pseudonocardiaceae</taxon>
        <taxon>Kutzneria</taxon>
    </lineage>
</organism>
<dbReference type="SMART" id="SM00636">
    <property type="entry name" value="Glyco_18"/>
    <property type="match status" value="1"/>
</dbReference>
<evidence type="ECO:0000256" key="4">
    <source>
        <dbReference type="ARBA" id="ARBA00023295"/>
    </source>
</evidence>
<dbReference type="PROSITE" id="PS51910">
    <property type="entry name" value="GH18_2"/>
    <property type="match status" value="1"/>
</dbReference>
<dbReference type="Pfam" id="PF00704">
    <property type="entry name" value="Glyco_hydro_18"/>
    <property type="match status" value="1"/>
</dbReference>
<evidence type="ECO:0000259" key="10">
    <source>
        <dbReference type="PROSITE" id="PS51910"/>
    </source>
</evidence>
<keyword evidence="12" id="KW-1185">Reference proteome</keyword>
<dbReference type="PANTHER" id="PTHR45708:SF49">
    <property type="entry name" value="ENDOCHITINASE"/>
    <property type="match status" value="1"/>
</dbReference>
<keyword evidence="4 6" id="KW-0326">Glycosidase</keyword>
<dbReference type="CDD" id="cd02871">
    <property type="entry name" value="GH18_chitinase_D-like"/>
    <property type="match status" value="1"/>
</dbReference>